<feature type="transmembrane region" description="Helical" evidence="1">
    <location>
        <begin position="158"/>
        <end position="175"/>
    </location>
</feature>
<evidence type="ECO:0000256" key="1">
    <source>
        <dbReference type="SAM" id="Phobius"/>
    </source>
</evidence>
<feature type="transmembrane region" description="Helical" evidence="1">
    <location>
        <begin position="181"/>
        <end position="201"/>
    </location>
</feature>
<accession>A0A1M5S518</accession>
<dbReference type="STRING" id="1195760.SAMN05444281_0129"/>
<feature type="transmembrane region" description="Helical" evidence="1">
    <location>
        <begin position="135"/>
        <end position="151"/>
    </location>
</feature>
<organism evidence="2 3">
    <name type="scientific">Wenyingzhuangia marina</name>
    <dbReference type="NCBI Taxonomy" id="1195760"/>
    <lineage>
        <taxon>Bacteria</taxon>
        <taxon>Pseudomonadati</taxon>
        <taxon>Bacteroidota</taxon>
        <taxon>Flavobacteriia</taxon>
        <taxon>Flavobacteriales</taxon>
        <taxon>Flavobacteriaceae</taxon>
        <taxon>Wenyingzhuangia</taxon>
    </lineage>
</organism>
<gene>
    <name evidence="2" type="ORF">SAMN05444281_0129</name>
</gene>
<feature type="transmembrane region" description="Helical" evidence="1">
    <location>
        <begin position="371"/>
        <end position="389"/>
    </location>
</feature>
<dbReference type="Proteomes" id="UP000184109">
    <property type="component" value="Unassembled WGS sequence"/>
</dbReference>
<dbReference type="AlphaFoldDB" id="A0A1M5S518"/>
<name>A0A1M5S518_9FLAO</name>
<evidence type="ECO:0000313" key="3">
    <source>
        <dbReference type="Proteomes" id="UP000184109"/>
    </source>
</evidence>
<evidence type="ECO:0000313" key="2">
    <source>
        <dbReference type="EMBL" id="SHH33559.1"/>
    </source>
</evidence>
<sequence length="525" mass="61457">MGNIKTKSSTLIFFITWFIYLAFFSLVTVIIRENGYLNFEPLYITSHINTLFRDGELVKNFFLSYPLLTNVLSYPFSVFNAEDAPFFASTFYTSFFITWVVTLLGKQKNNVVKGLLFLYFLFSPITFYAATSGTSLYAFYILYFLIFYYLFNYIKKFTTYHITILSIILSLAVFLDYRILWILLILFFYVFLFSIYGIKGIKSSVIVKYLKITHHDSLRRKFTGHLNSMVFIIGFFPVVSLLLYLFINYLMGNNAYYFYNTLGAKWNSNTLLSLINPDTITAMNNKAINDFTFLNIIVFIIPMYIYELITNYKNGLKLFVLLLAPALLYVLVRDSKIEYMGLFYYVIFVSSAIASIVTAKHKKNKYKKLRNVCYACLFVISIYGEYTYFKQSSFTSEYVFFNSVVEKENTDILPQYKNGGRYLAYNTPKNSVVLCDRSIMYPLVAYNQKNNLFISNTSIDFKRSIYDPKKYCDYIIVSNSKSPHYFLDRVVVNFQELSIKETDYEGYKSDVVYVCDAFMIVKIIK</sequence>
<feature type="transmembrane region" description="Helical" evidence="1">
    <location>
        <begin position="339"/>
        <end position="359"/>
    </location>
</feature>
<feature type="transmembrane region" description="Helical" evidence="1">
    <location>
        <begin position="12"/>
        <end position="31"/>
    </location>
</feature>
<feature type="transmembrane region" description="Helical" evidence="1">
    <location>
        <begin position="111"/>
        <end position="129"/>
    </location>
</feature>
<dbReference type="RefSeq" id="WP_073117748.1">
    <property type="nucleotide sequence ID" value="NZ_BMEN01000005.1"/>
</dbReference>
<dbReference type="OrthoDB" id="1402360at2"/>
<reference evidence="3" key="1">
    <citation type="submission" date="2016-11" db="EMBL/GenBank/DDBJ databases">
        <authorList>
            <person name="Varghese N."/>
            <person name="Submissions S."/>
        </authorList>
    </citation>
    <scope>NUCLEOTIDE SEQUENCE [LARGE SCALE GENOMIC DNA]</scope>
    <source>
        <strain evidence="3">DSM 100572</strain>
    </source>
</reference>
<feature type="transmembrane region" description="Helical" evidence="1">
    <location>
        <begin position="291"/>
        <end position="309"/>
    </location>
</feature>
<evidence type="ECO:0008006" key="4">
    <source>
        <dbReference type="Google" id="ProtNLM"/>
    </source>
</evidence>
<keyword evidence="1" id="KW-1133">Transmembrane helix</keyword>
<feature type="transmembrane region" description="Helical" evidence="1">
    <location>
        <begin position="84"/>
        <end position="104"/>
    </location>
</feature>
<feature type="transmembrane region" description="Helical" evidence="1">
    <location>
        <begin position="222"/>
        <end position="247"/>
    </location>
</feature>
<dbReference type="EMBL" id="FQXQ01000001">
    <property type="protein sequence ID" value="SHH33559.1"/>
    <property type="molecule type" value="Genomic_DNA"/>
</dbReference>
<protein>
    <recommendedName>
        <fullName evidence="4">Dolichyl-phosphate-mannose-protein mannosyltransferase</fullName>
    </recommendedName>
</protein>
<proteinExistence type="predicted"/>
<keyword evidence="1" id="KW-0812">Transmembrane</keyword>
<keyword evidence="3" id="KW-1185">Reference proteome</keyword>
<keyword evidence="1" id="KW-0472">Membrane</keyword>
<feature type="transmembrane region" description="Helical" evidence="1">
    <location>
        <begin position="316"/>
        <end position="333"/>
    </location>
</feature>